<accession>A0A563F1E0</accession>
<dbReference type="RefSeq" id="WP_146349402.1">
    <property type="nucleotide sequence ID" value="NZ_VOBR01000002.1"/>
</dbReference>
<keyword evidence="4" id="KW-0804">Transcription</keyword>
<dbReference type="OrthoDB" id="3181812at2"/>
<name>A0A563F1E0_9PSEU</name>
<evidence type="ECO:0000256" key="1">
    <source>
        <dbReference type="ARBA" id="ARBA00009437"/>
    </source>
</evidence>
<dbReference type="InterPro" id="IPR005119">
    <property type="entry name" value="LysR_subst-bd"/>
</dbReference>
<keyword evidence="7" id="KW-1185">Reference proteome</keyword>
<evidence type="ECO:0000256" key="2">
    <source>
        <dbReference type="ARBA" id="ARBA00023015"/>
    </source>
</evidence>
<dbReference type="PANTHER" id="PTHR30346:SF0">
    <property type="entry name" value="HCA OPERON TRANSCRIPTIONAL ACTIVATOR HCAR"/>
    <property type="match status" value="1"/>
</dbReference>
<dbReference type="FunFam" id="1.10.10.10:FF:000001">
    <property type="entry name" value="LysR family transcriptional regulator"/>
    <property type="match status" value="1"/>
</dbReference>
<dbReference type="Proteomes" id="UP000316639">
    <property type="component" value="Unassembled WGS sequence"/>
</dbReference>
<dbReference type="GO" id="GO:0003700">
    <property type="term" value="F:DNA-binding transcription factor activity"/>
    <property type="evidence" value="ECO:0007669"/>
    <property type="project" value="InterPro"/>
</dbReference>
<dbReference type="InterPro" id="IPR036390">
    <property type="entry name" value="WH_DNA-bd_sf"/>
</dbReference>
<keyword evidence="3" id="KW-0238">DNA-binding</keyword>
<dbReference type="Gene3D" id="1.10.10.10">
    <property type="entry name" value="Winged helix-like DNA-binding domain superfamily/Winged helix DNA-binding domain"/>
    <property type="match status" value="1"/>
</dbReference>
<reference evidence="6 7" key="1">
    <citation type="submission" date="2019-07" db="EMBL/GenBank/DDBJ databases">
        <title>Lentzea xizangensis sp. nov., isolated from Qinghai-Tibetan Plateau Soils.</title>
        <authorList>
            <person name="Huang J."/>
        </authorList>
    </citation>
    <scope>NUCLEOTIDE SEQUENCE [LARGE SCALE GENOMIC DNA]</scope>
    <source>
        <strain evidence="6 7">FXJ1.1311</strain>
    </source>
</reference>
<proteinExistence type="inferred from homology"/>
<dbReference type="Pfam" id="PF03466">
    <property type="entry name" value="LysR_substrate"/>
    <property type="match status" value="1"/>
</dbReference>
<dbReference type="PRINTS" id="PR00039">
    <property type="entry name" value="HTHLYSR"/>
</dbReference>
<evidence type="ECO:0000256" key="4">
    <source>
        <dbReference type="ARBA" id="ARBA00023163"/>
    </source>
</evidence>
<dbReference type="SUPFAM" id="SSF46785">
    <property type="entry name" value="Winged helix' DNA-binding domain"/>
    <property type="match status" value="1"/>
</dbReference>
<comment type="similarity">
    <text evidence="1">Belongs to the LysR transcriptional regulatory family.</text>
</comment>
<dbReference type="PANTHER" id="PTHR30346">
    <property type="entry name" value="TRANSCRIPTIONAL DUAL REGULATOR HCAR-RELATED"/>
    <property type="match status" value="1"/>
</dbReference>
<dbReference type="AlphaFoldDB" id="A0A563F1E0"/>
<dbReference type="GO" id="GO:0032993">
    <property type="term" value="C:protein-DNA complex"/>
    <property type="evidence" value="ECO:0007669"/>
    <property type="project" value="TreeGrafter"/>
</dbReference>
<dbReference type="SUPFAM" id="SSF53850">
    <property type="entry name" value="Periplasmic binding protein-like II"/>
    <property type="match status" value="1"/>
</dbReference>
<dbReference type="Pfam" id="PF00126">
    <property type="entry name" value="HTH_1"/>
    <property type="match status" value="1"/>
</dbReference>
<keyword evidence="2" id="KW-0805">Transcription regulation</keyword>
<evidence type="ECO:0000313" key="7">
    <source>
        <dbReference type="Proteomes" id="UP000316639"/>
    </source>
</evidence>
<protein>
    <submittedName>
        <fullName evidence="6">LysR family transcriptional regulator</fullName>
    </submittedName>
</protein>
<feature type="domain" description="HTH lysR-type" evidence="5">
    <location>
        <begin position="3"/>
        <end position="60"/>
    </location>
</feature>
<dbReference type="EMBL" id="VOBR01000002">
    <property type="protein sequence ID" value="TWP53806.1"/>
    <property type="molecule type" value="Genomic_DNA"/>
</dbReference>
<evidence type="ECO:0000313" key="6">
    <source>
        <dbReference type="EMBL" id="TWP53806.1"/>
    </source>
</evidence>
<dbReference type="InterPro" id="IPR000847">
    <property type="entry name" value="LysR_HTH_N"/>
</dbReference>
<dbReference type="Gene3D" id="3.40.190.10">
    <property type="entry name" value="Periplasmic binding protein-like II"/>
    <property type="match status" value="2"/>
</dbReference>
<evidence type="ECO:0000256" key="3">
    <source>
        <dbReference type="ARBA" id="ARBA00023125"/>
    </source>
</evidence>
<dbReference type="PROSITE" id="PS50931">
    <property type="entry name" value="HTH_LYSR"/>
    <property type="match status" value="1"/>
</dbReference>
<evidence type="ECO:0000259" key="5">
    <source>
        <dbReference type="PROSITE" id="PS50931"/>
    </source>
</evidence>
<gene>
    <name evidence="6" type="ORF">FKR81_03350</name>
</gene>
<comment type="caution">
    <text evidence="6">The sequence shown here is derived from an EMBL/GenBank/DDBJ whole genome shotgun (WGS) entry which is preliminary data.</text>
</comment>
<dbReference type="InterPro" id="IPR036388">
    <property type="entry name" value="WH-like_DNA-bd_sf"/>
</dbReference>
<sequence>MELDMAQVRAFVTAAEELHFGRAAERLYLSQQALSKRIGKLEETLSARLFDRSTQKVELTPVGERFLPYAIDALSAADAAIASIRETTQTIRIDVLDERLAPMQLVRHAVRHLEDVPLEVSMRHGLPNTLPALRTGEADAAFGRVHSLPASALAELAHRLVLLEPLALLVSRDHELAAAESIRLDDLRGVPLWVPIGGAVGEWAEFLREFAAAWRLDLDFSGPALSLDYLVDEVGARPDVATLVGSRMELPSAERANVVYIVDPTPAYPWSLVWPRGREHPLLPKLLDAFTTGFTRPDDLWLTEADRIGLAT</sequence>
<dbReference type="GO" id="GO:0003677">
    <property type="term" value="F:DNA binding"/>
    <property type="evidence" value="ECO:0007669"/>
    <property type="project" value="UniProtKB-KW"/>
</dbReference>
<organism evidence="6 7">
    <name type="scientific">Lentzea tibetensis</name>
    <dbReference type="NCBI Taxonomy" id="2591470"/>
    <lineage>
        <taxon>Bacteria</taxon>
        <taxon>Bacillati</taxon>
        <taxon>Actinomycetota</taxon>
        <taxon>Actinomycetes</taxon>
        <taxon>Pseudonocardiales</taxon>
        <taxon>Pseudonocardiaceae</taxon>
        <taxon>Lentzea</taxon>
    </lineage>
</organism>